<name>A0A2I0WZT0_9ASPA</name>
<proteinExistence type="predicted"/>
<dbReference type="Pfam" id="PF05678">
    <property type="entry name" value="VQ"/>
    <property type="match status" value="1"/>
</dbReference>
<dbReference type="InterPro" id="IPR008889">
    <property type="entry name" value="VQ"/>
</dbReference>
<accession>A0A2I0WZT0</accession>
<evidence type="ECO:0000313" key="3">
    <source>
        <dbReference type="EMBL" id="PKU81151.1"/>
    </source>
</evidence>
<reference evidence="3 4" key="1">
    <citation type="journal article" date="2016" name="Sci. Rep.">
        <title>The Dendrobium catenatum Lindl. genome sequence provides insights into polysaccharide synthase, floral development and adaptive evolution.</title>
        <authorList>
            <person name="Zhang G.Q."/>
            <person name="Xu Q."/>
            <person name="Bian C."/>
            <person name="Tsai W.C."/>
            <person name="Yeh C.M."/>
            <person name="Liu K.W."/>
            <person name="Yoshida K."/>
            <person name="Zhang L.S."/>
            <person name="Chang S.B."/>
            <person name="Chen F."/>
            <person name="Shi Y."/>
            <person name="Su Y.Y."/>
            <person name="Zhang Y.Q."/>
            <person name="Chen L.J."/>
            <person name="Yin Y."/>
            <person name="Lin M."/>
            <person name="Huang H."/>
            <person name="Deng H."/>
            <person name="Wang Z.W."/>
            <person name="Zhu S.L."/>
            <person name="Zhao X."/>
            <person name="Deng C."/>
            <person name="Niu S.C."/>
            <person name="Huang J."/>
            <person name="Wang M."/>
            <person name="Liu G.H."/>
            <person name="Yang H.J."/>
            <person name="Xiao X.J."/>
            <person name="Hsiao Y.Y."/>
            <person name="Wu W.L."/>
            <person name="Chen Y.Y."/>
            <person name="Mitsuda N."/>
            <person name="Ohme-Takagi M."/>
            <person name="Luo Y.B."/>
            <person name="Van de Peer Y."/>
            <person name="Liu Z.J."/>
        </authorList>
    </citation>
    <scope>NUCLEOTIDE SEQUENCE [LARGE SCALE GENOMIC DNA]</scope>
    <source>
        <tissue evidence="3">The whole plant</tissue>
    </source>
</reference>
<dbReference type="PANTHER" id="PTHR33179:SF4">
    <property type="entry name" value="VQ MOTIF-CONTAINING PROTEIN"/>
    <property type="match status" value="1"/>
</dbReference>
<protein>
    <recommendedName>
        <fullName evidence="2">VQ domain-containing protein</fullName>
    </recommendedName>
</protein>
<feature type="compositionally biased region" description="Low complexity" evidence="1">
    <location>
        <begin position="47"/>
        <end position="64"/>
    </location>
</feature>
<feature type="region of interest" description="Disordered" evidence="1">
    <location>
        <begin position="47"/>
        <end position="82"/>
    </location>
</feature>
<sequence length="233" mass="25257">MDSGDSNSMRFSSSIAAAGDTFFEPLASCPSSVPLCLPSPYLPPLFNSSTPTPTTSSQLPPTFTAPRISKKRARPSRRAPTTVLATDTSNFRAMVQVFTGIPSAPLSSSFSLHPRLNFSPQLLLHPFSPKLQTTNSLSPTSSISPNYQTAIHTQQTPSSLFQSIPPFTSPEAFLTPEKFGMIKGVDGFVSMAGSEEVEEDFRGEKGLESVRFACRGERKMVKTVQNLDLDKMS</sequence>
<keyword evidence="4" id="KW-1185">Reference proteome</keyword>
<organism evidence="3 4">
    <name type="scientific">Dendrobium catenatum</name>
    <dbReference type="NCBI Taxonomy" id="906689"/>
    <lineage>
        <taxon>Eukaryota</taxon>
        <taxon>Viridiplantae</taxon>
        <taxon>Streptophyta</taxon>
        <taxon>Embryophyta</taxon>
        <taxon>Tracheophyta</taxon>
        <taxon>Spermatophyta</taxon>
        <taxon>Magnoliopsida</taxon>
        <taxon>Liliopsida</taxon>
        <taxon>Asparagales</taxon>
        <taxon>Orchidaceae</taxon>
        <taxon>Epidendroideae</taxon>
        <taxon>Malaxideae</taxon>
        <taxon>Dendrobiinae</taxon>
        <taxon>Dendrobium</taxon>
    </lineage>
</organism>
<reference evidence="3 4" key="2">
    <citation type="journal article" date="2017" name="Nature">
        <title>The Apostasia genome and the evolution of orchids.</title>
        <authorList>
            <person name="Zhang G.Q."/>
            <person name="Liu K.W."/>
            <person name="Li Z."/>
            <person name="Lohaus R."/>
            <person name="Hsiao Y.Y."/>
            <person name="Niu S.C."/>
            <person name="Wang J.Y."/>
            <person name="Lin Y.C."/>
            <person name="Xu Q."/>
            <person name="Chen L.J."/>
            <person name="Yoshida K."/>
            <person name="Fujiwara S."/>
            <person name="Wang Z.W."/>
            <person name="Zhang Y.Q."/>
            <person name="Mitsuda N."/>
            <person name="Wang M."/>
            <person name="Liu G.H."/>
            <person name="Pecoraro L."/>
            <person name="Huang H.X."/>
            <person name="Xiao X.J."/>
            <person name="Lin M."/>
            <person name="Wu X.Y."/>
            <person name="Wu W.L."/>
            <person name="Chen Y.Y."/>
            <person name="Chang S.B."/>
            <person name="Sakamoto S."/>
            <person name="Ohme-Takagi M."/>
            <person name="Yagi M."/>
            <person name="Zeng S.J."/>
            <person name="Shen C.Y."/>
            <person name="Yeh C.M."/>
            <person name="Luo Y.B."/>
            <person name="Tsai W.C."/>
            <person name="Van de Peer Y."/>
            <person name="Liu Z.J."/>
        </authorList>
    </citation>
    <scope>NUCLEOTIDE SEQUENCE [LARGE SCALE GENOMIC DNA]</scope>
    <source>
        <tissue evidence="3">The whole plant</tissue>
    </source>
</reference>
<evidence type="ECO:0000256" key="1">
    <source>
        <dbReference type="SAM" id="MobiDB-lite"/>
    </source>
</evidence>
<dbReference type="EMBL" id="KZ502280">
    <property type="protein sequence ID" value="PKU81151.1"/>
    <property type="molecule type" value="Genomic_DNA"/>
</dbReference>
<gene>
    <name evidence="3" type="ORF">MA16_Dca014034</name>
</gene>
<dbReference type="Proteomes" id="UP000233837">
    <property type="component" value="Unassembled WGS sequence"/>
</dbReference>
<dbReference type="AlphaFoldDB" id="A0A2I0WZT0"/>
<dbReference type="PANTHER" id="PTHR33179">
    <property type="entry name" value="VQ MOTIF-CONTAINING PROTEIN"/>
    <property type="match status" value="1"/>
</dbReference>
<evidence type="ECO:0000313" key="4">
    <source>
        <dbReference type="Proteomes" id="UP000233837"/>
    </source>
</evidence>
<evidence type="ECO:0000259" key="2">
    <source>
        <dbReference type="Pfam" id="PF05678"/>
    </source>
</evidence>
<dbReference type="InterPro" id="IPR039609">
    <property type="entry name" value="VQ_15/22"/>
</dbReference>
<feature type="compositionally biased region" description="Basic residues" evidence="1">
    <location>
        <begin position="68"/>
        <end position="77"/>
    </location>
</feature>
<feature type="domain" description="VQ" evidence="2">
    <location>
        <begin position="78"/>
        <end position="105"/>
    </location>
</feature>